<feature type="transmembrane region" description="Helical" evidence="10">
    <location>
        <begin position="33"/>
        <end position="52"/>
    </location>
</feature>
<name>A0ABM0WC98_CAMSA</name>
<evidence type="ECO:0000256" key="4">
    <source>
        <dbReference type="ARBA" id="ARBA00022692"/>
    </source>
</evidence>
<evidence type="ECO:0000259" key="11">
    <source>
        <dbReference type="Pfam" id="PF01545"/>
    </source>
</evidence>
<evidence type="ECO:0000256" key="2">
    <source>
        <dbReference type="ARBA" id="ARBA00008873"/>
    </source>
</evidence>
<feature type="transmembrane region" description="Helical" evidence="10">
    <location>
        <begin position="224"/>
        <end position="247"/>
    </location>
</feature>
<evidence type="ECO:0000256" key="8">
    <source>
        <dbReference type="ARBA" id="ARBA00023136"/>
    </source>
</evidence>
<keyword evidence="5" id="KW-0864">Zinc transport</keyword>
<dbReference type="SUPFAM" id="SSF161111">
    <property type="entry name" value="Cation efflux protein transmembrane domain-like"/>
    <property type="match status" value="1"/>
</dbReference>
<dbReference type="PANTHER" id="PTHR11562">
    <property type="entry name" value="CATION EFFLUX PROTEIN/ ZINC TRANSPORTER"/>
    <property type="match status" value="1"/>
</dbReference>
<dbReference type="Proteomes" id="UP000694864">
    <property type="component" value="Chromosome 16"/>
</dbReference>
<comment type="similarity">
    <text evidence="2">Belongs to the cation diffusion facilitator (CDF) transporter (TC 2.A.4) family. SLC30A subfamily.</text>
</comment>
<evidence type="ECO:0000256" key="5">
    <source>
        <dbReference type="ARBA" id="ARBA00022906"/>
    </source>
</evidence>
<keyword evidence="5" id="KW-0862">Zinc</keyword>
<dbReference type="InterPro" id="IPR050681">
    <property type="entry name" value="CDF/SLC30A"/>
</dbReference>
<keyword evidence="6 10" id="KW-1133">Transmembrane helix</keyword>
<feature type="compositionally biased region" description="Basic residues" evidence="9">
    <location>
        <begin position="181"/>
        <end position="198"/>
    </location>
</feature>
<keyword evidence="4 10" id="KW-0812">Transmembrane</keyword>
<keyword evidence="13" id="KW-1185">Reference proteome</keyword>
<feature type="domain" description="Cation efflux protein transmembrane" evidence="11">
    <location>
        <begin position="37"/>
        <end position="282"/>
    </location>
</feature>
<evidence type="ECO:0000256" key="1">
    <source>
        <dbReference type="ARBA" id="ARBA00004141"/>
    </source>
</evidence>
<feature type="transmembrane region" description="Helical" evidence="10">
    <location>
        <begin position="64"/>
        <end position="82"/>
    </location>
</feature>
<keyword evidence="8 10" id="KW-0472">Membrane</keyword>
<dbReference type="GeneID" id="104749124"/>
<dbReference type="SUPFAM" id="SSF160240">
    <property type="entry name" value="Cation efflux protein cytoplasmic domain-like"/>
    <property type="match status" value="1"/>
</dbReference>
<dbReference type="InterPro" id="IPR027469">
    <property type="entry name" value="Cation_efflux_TMD_sf"/>
</dbReference>
<feature type="transmembrane region" description="Helical" evidence="10">
    <location>
        <begin position="136"/>
        <end position="156"/>
    </location>
</feature>
<evidence type="ECO:0000259" key="12">
    <source>
        <dbReference type="Pfam" id="PF16916"/>
    </source>
</evidence>
<dbReference type="InterPro" id="IPR036837">
    <property type="entry name" value="Cation_efflux_CTD_sf"/>
</dbReference>
<protein>
    <submittedName>
        <fullName evidence="14">Metal tolerance protein A1-like</fullName>
    </submittedName>
</protein>
<evidence type="ECO:0000256" key="9">
    <source>
        <dbReference type="SAM" id="MobiDB-lite"/>
    </source>
</evidence>
<dbReference type="NCBIfam" id="TIGR01297">
    <property type="entry name" value="CDF"/>
    <property type="match status" value="1"/>
</dbReference>
<comment type="subcellular location">
    <subcellularLocation>
        <location evidence="1">Membrane</location>
        <topology evidence="1">Multi-pass membrane protein</topology>
    </subcellularLocation>
</comment>
<evidence type="ECO:0000256" key="10">
    <source>
        <dbReference type="SAM" id="Phobius"/>
    </source>
</evidence>
<keyword evidence="3" id="KW-0813">Transport</keyword>
<dbReference type="InterPro" id="IPR058533">
    <property type="entry name" value="Cation_efflux_TM"/>
</dbReference>
<dbReference type="InterPro" id="IPR002524">
    <property type="entry name" value="Cation_efflux"/>
</dbReference>
<accession>A0ABM0WC98</accession>
<feature type="transmembrane region" description="Helical" evidence="10">
    <location>
        <begin position="253"/>
        <end position="274"/>
    </location>
</feature>
<dbReference type="Pfam" id="PF01545">
    <property type="entry name" value="Cation_efflux"/>
    <property type="match status" value="1"/>
</dbReference>
<dbReference type="RefSeq" id="XP_010469003.1">
    <property type="nucleotide sequence ID" value="XM_010470701.2"/>
</dbReference>
<keyword evidence="7" id="KW-0406">Ion transport</keyword>
<evidence type="ECO:0000256" key="7">
    <source>
        <dbReference type="ARBA" id="ARBA00023065"/>
    </source>
</evidence>
<evidence type="ECO:0000313" key="14">
    <source>
        <dbReference type="RefSeq" id="XP_010469003.1"/>
    </source>
</evidence>
<feature type="region of interest" description="Disordered" evidence="9">
    <location>
        <begin position="165"/>
        <end position="203"/>
    </location>
</feature>
<dbReference type="PANTHER" id="PTHR11562:SF97">
    <property type="entry name" value="METAL TOLERANCE PROTEIN A1"/>
    <property type="match status" value="1"/>
</dbReference>
<evidence type="ECO:0000256" key="3">
    <source>
        <dbReference type="ARBA" id="ARBA00022448"/>
    </source>
</evidence>
<feature type="domain" description="Cation efflux protein cytoplasmic" evidence="12">
    <location>
        <begin position="286"/>
        <end position="359"/>
    </location>
</feature>
<evidence type="ECO:0000313" key="13">
    <source>
        <dbReference type="Proteomes" id="UP000694864"/>
    </source>
</evidence>
<dbReference type="Gene3D" id="1.20.1510.10">
    <property type="entry name" value="Cation efflux protein transmembrane domain"/>
    <property type="match status" value="1"/>
</dbReference>
<reference evidence="13" key="1">
    <citation type="journal article" date="2014" name="Nat. Commun.">
        <title>The emerging biofuel crop Camelina sativa retains a highly undifferentiated hexaploid genome structure.</title>
        <authorList>
            <person name="Kagale S."/>
            <person name="Koh C."/>
            <person name="Nixon J."/>
            <person name="Bollina V."/>
            <person name="Clarke W.E."/>
            <person name="Tuteja R."/>
            <person name="Spillane C."/>
            <person name="Robinson S.J."/>
            <person name="Links M.G."/>
            <person name="Clarke C."/>
            <person name="Higgins E.E."/>
            <person name="Huebert T."/>
            <person name="Sharpe A.G."/>
            <person name="Parkin I.A."/>
        </authorList>
    </citation>
    <scope>NUCLEOTIDE SEQUENCE [LARGE SCALE GENOMIC DNA]</scope>
    <source>
        <strain evidence="13">cv. DH55</strain>
    </source>
</reference>
<evidence type="ECO:0000256" key="6">
    <source>
        <dbReference type="ARBA" id="ARBA00022989"/>
    </source>
</evidence>
<sequence length="360" mass="39747">MDSRRSKLCGETACGFSTSPSDAKERAASMQKLCCVAVLGLLFMSIEVVGGLKANSLAILTDAAHLLTDVGAFAISMLSLWASSWEANPRQSYGFFRIEILGALLSIQLIWLLTGVLVYEAVTRLVQETNDDVDGFFMVLVASFGLVVNIIMIFVLGHDHGHSHSNTHVHGHGHSHDHGYSHTHVHGHSHGHSYSHGHGHGDGEKAELLLEKSRKGRNINVQGAYLHVLGDLIQSIGVMIGGGLIWYDPKWKVIDLICTLVFSVIVLGTTIKMIRSILEVLMESTPREIDAKLLEKGLMQIEEVVGVHELHIWAITVGKTLVSCHVKIRPEADDDTVLNKVIDYIWREFHISHVTIQIER</sequence>
<dbReference type="Pfam" id="PF16916">
    <property type="entry name" value="ZT_dimer"/>
    <property type="match status" value="1"/>
</dbReference>
<gene>
    <name evidence="14" type="primary">LOC104749124</name>
</gene>
<dbReference type="InterPro" id="IPR027470">
    <property type="entry name" value="Cation_efflux_CTD"/>
</dbReference>
<proteinExistence type="inferred from homology"/>
<organism evidence="13 14">
    <name type="scientific">Camelina sativa</name>
    <name type="common">False flax</name>
    <name type="synonym">Myagrum sativum</name>
    <dbReference type="NCBI Taxonomy" id="90675"/>
    <lineage>
        <taxon>Eukaryota</taxon>
        <taxon>Viridiplantae</taxon>
        <taxon>Streptophyta</taxon>
        <taxon>Embryophyta</taxon>
        <taxon>Tracheophyta</taxon>
        <taxon>Spermatophyta</taxon>
        <taxon>Magnoliopsida</taxon>
        <taxon>eudicotyledons</taxon>
        <taxon>Gunneridae</taxon>
        <taxon>Pentapetalae</taxon>
        <taxon>rosids</taxon>
        <taxon>malvids</taxon>
        <taxon>Brassicales</taxon>
        <taxon>Brassicaceae</taxon>
        <taxon>Camelineae</taxon>
        <taxon>Camelina</taxon>
    </lineage>
</organism>
<feature type="transmembrane region" description="Helical" evidence="10">
    <location>
        <begin position="94"/>
        <end position="116"/>
    </location>
</feature>
<reference evidence="14" key="2">
    <citation type="submission" date="2025-08" db="UniProtKB">
        <authorList>
            <consortium name="RefSeq"/>
        </authorList>
    </citation>
    <scope>IDENTIFICATION</scope>
    <source>
        <tissue evidence="14">Leaf</tissue>
    </source>
</reference>